<dbReference type="InParanoid" id="A0A1Y1UMX5"/>
<dbReference type="PIRSF" id="PIRSF003352">
    <property type="entry name" value="MAK16"/>
    <property type="match status" value="1"/>
</dbReference>
<feature type="region of interest" description="Disordered" evidence="5">
    <location>
        <begin position="197"/>
        <end position="350"/>
    </location>
</feature>
<dbReference type="GO" id="GO:0000460">
    <property type="term" value="P:maturation of 5.8S rRNA"/>
    <property type="evidence" value="ECO:0007669"/>
    <property type="project" value="TreeGrafter"/>
</dbReference>
<evidence type="ECO:0000256" key="1">
    <source>
        <dbReference type="ARBA" id="ARBA00004123"/>
    </source>
</evidence>
<dbReference type="STRING" id="4999.A0A1Y1UMX5"/>
<evidence type="ECO:0000256" key="3">
    <source>
        <dbReference type="ARBA" id="ARBA00023242"/>
    </source>
</evidence>
<feature type="compositionally biased region" description="Acidic residues" evidence="5">
    <location>
        <begin position="201"/>
        <end position="283"/>
    </location>
</feature>
<comment type="caution">
    <text evidence="7">The sequence shown here is derived from an EMBL/GenBank/DDBJ whole genome shotgun (WGS) entry which is preliminary data.</text>
</comment>
<comment type="similarity">
    <text evidence="2 4">Belongs to the MAK16 family.</text>
</comment>
<dbReference type="EMBL" id="NBSH01000003">
    <property type="protein sequence ID" value="ORX39352.1"/>
    <property type="molecule type" value="Genomic_DNA"/>
</dbReference>
<accession>A0A1Y1UMX5</accession>
<keyword evidence="8" id="KW-1185">Reference proteome</keyword>
<dbReference type="PANTHER" id="PTHR23405:SF4">
    <property type="entry name" value="PROTEIN MAK16 HOMOLOG"/>
    <property type="match status" value="1"/>
</dbReference>
<dbReference type="GO" id="GO:0030687">
    <property type="term" value="C:preribosome, large subunit precursor"/>
    <property type="evidence" value="ECO:0007669"/>
    <property type="project" value="TreeGrafter"/>
</dbReference>
<dbReference type="Pfam" id="PF04874">
    <property type="entry name" value="Mak16"/>
    <property type="match status" value="1"/>
</dbReference>
<evidence type="ECO:0000256" key="4">
    <source>
        <dbReference type="PIRNR" id="PIRNR003352"/>
    </source>
</evidence>
<evidence type="ECO:0000259" key="6">
    <source>
        <dbReference type="Pfam" id="PF01778"/>
    </source>
</evidence>
<reference evidence="7 8" key="1">
    <citation type="submission" date="2017-03" db="EMBL/GenBank/DDBJ databases">
        <title>Widespread Adenine N6-methylation of Active Genes in Fungi.</title>
        <authorList>
            <consortium name="DOE Joint Genome Institute"/>
            <person name="Mondo S.J."/>
            <person name="Dannebaum R.O."/>
            <person name="Kuo R.C."/>
            <person name="Louie K.B."/>
            <person name="Bewick A.J."/>
            <person name="Labutti K."/>
            <person name="Haridas S."/>
            <person name="Kuo A."/>
            <person name="Salamov A."/>
            <person name="Ahrendt S.R."/>
            <person name="Lau R."/>
            <person name="Bowen B.P."/>
            <person name="Lipzen A."/>
            <person name="Sullivan W."/>
            <person name="Andreopoulos W.B."/>
            <person name="Clum A."/>
            <person name="Lindquist E."/>
            <person name="Daum C."/>
            <person name="Northen T.R."/>
            <person name="Ramamoorthy G."/>
            <person name="Schmitz R.J."/>
            <person name="Gryganskyi A."/>
            <person name="Culley D."/>
            <person name="Magnuson J."/>
            <person name="James T.Y."/>
            <person name="O'Malley M.A."/>
            <person name="Stajich J.E."/>
            <person name="Spatafora J.W."/>
            <person name="Visel A."/>
            <person name="Grigoriev I.V."/>
        </authorList>
    </citation>
    <scope>NUCLEOTIDE SEQUENCE [LARGE SCALE GENOMIC DNA]</scope>
    <source>
        <strain evidence="7 8">NRRL Y-17943</strain>
    </source>
</reference>
<dbReference type="GO" id="GO:0005730">
    <property type="term" value="C:nucleolus"/>
    <property type="evidence" value="ECO:0007669"/>
    <property type="project" value="UniProtKB-UniRule"/>
</dbReference>
<dbReference type="OrthoDB" id="10251342at2759"/>
<protein>
    <recommendedName>
        <fullName evidence="4">Protein MAK16</fullName>
    </recommendedName>
</protein>
<dbReference type="FunFam" id="3.30.390.110:FF:000001">
    <property type="entry name" value="Protein MAK16 homolog"/>
    <property type="match status" value="1"/>
</dbReference>
<dbReference type="FunCoup" id="A0A1Y1UMX5">
    <property type="interactions" value="563"/>
</dbReference>
<evidence type="ECO:0000256" key="2">
    <source>
        <dbReference type="ARBA" id="ARBA00005514"/>
    </source>
</evidence>
<dbReference type="PANTHER" id="PTHR23405">
    <property type="entry name" value="MAINTENANCE OF KILLER 16 MAK16 PROTEIN-RELATED"/>
    <property type="match status" value="1"/>
</dbReference>
<gene>
    <name evidence="7" type="ORF">BD324DRAFT_619372</name>
</gene>
<comment type="subcellular location">
    <subcellularLocation>
        <location evidence="1">Nucleus</location>
    </subcellularLocation>
</comment>
<name>A0A1Y1UMX5_9TREE</name>
<keyword evidence="3 4" id="KW-0539">Nucleus</keyword>
<dbReference type="Pfam" id="PF01778">
    <property type="entry name" value="Ribosomal_L28e"/>
    <property type="match status" value="1"/>
</dbReference>
<proteinExistence type="inferred from homology"/>
<evidence type="ECO:0000256" key="5">
    <source>
        <dbReference type="SAM" id="MobiDB-lite"/>
    </source>
</evidence>
<dbReference type="InterPro" id="IPR029004">
    <property type="entry name" value="Ribosomal_eL28/Mak16"/>
</dbReference>
<dbReference type="Proteomes" id="UP000193218">
    <property type="component" value="Unassembled WGS sequence"/>
</dbReference>
<evidence type="ECO:0000313" key="7">
    <source>
        <dbReference type="EMBL" id="ORX39352.1"/>
    </source>
</evidence>
<evidence type="ECO:0000313" key="8">
    <source>
        <dbReference type="Proteomes" id="UP000193218"/>
    </source>
</evidence>
<feature type="compositionally biased region" description="Basic and acidic residues" evidence="5">
    <location>
        <begin position="341"/>
        <end position="350"/>
    </location>
</feature>
<feature type="domain" description="Ribosomal eL28/Mak16" evidence="6">
    <location>
        <begin position="6"/>
        <end position="118"/>
    </location>
</feature>
<organism evidence="7 8">
    <name type="scientific">Kockovaella imperatae</name>
    <dbReference type="NCBI Taxonomy" id="4999"/>
    <lineage>
        <taxon>Eukaryota</taxon>
        <taxon>Fungi</taxon>
        <taxon>Dikarya</taxon>
        <taxon>Basidiomycota</taxon>
        <taxon>Agaricomycotina</taxon>
        <taxon>Tremellomycetes</taxon>
        <taxon>Tremellales</taxon>
        <taxon>Cuniculitremaceae</taxon>
        <taxon>Kockovaella</taxon>
    </lineage>
</organism>
<dbReference type="GeneID" id="33556973"/>
<dbReference type="AlphaFoldDB" id="A0A1Y1UMX5"/>
<dbReference type="Gene3D" id="3.30.390.110">
    <property type="match status" value="1"/>
</dbReference>
<dbReference type="GO" id="GO:0000470">
    <property type="term" value="P:maturation of LSU-rRNA"/>
    <property type="evidence" value="ECO:0007669"/>
    <property type="project" value="TreeGrafter"/>
</dbReference>
<dbReference type="InterPro" id="IPR006958">
    <property type="entry name" value="Mak16"/>
</dbReference>
<dbReference type="RefSeq" id="XP_021873215.1">
    <property type="nucleotide sequence ID" value="XM_022015165.1"/>
</dbReference>
<sequence>MQSDEVIWSVINHQFCSYKVKTATQNFCRNEYNLTGLCSRQSCPLANSRYATVREKEGVLYLYMKTIERAHTPANMWERIRLSNNYEKALEQIDKELIYWPNFMIHKCKQRITKITQYLIKMRRLSLSHQPKLVGIKKKLDRREATRERKALAAAHLEKSIEKELLDRLRSKAYGDAPLNVNEDVWRQVLDMDRKGKEKELEMEDEESMLDEEEWEDGEREYVEDSDEESVGDLEDYSGSEFDEFDSDEEESGGDQEFPSDLEVSDEDGDGDEEGVDGVEGEESGARPKINGKTVPRAVNGKSQPAIGSKRKAPARDPKKGAGSKKRGPKVEVEYEMETEPLSREALRNW</sequence>